<dbReference type="SUPFAM" id="SSF54111">
    <property type="entry name" value="Urease, gamma-subunit"/>
    <property type="match status" value="1"/>
</dbReference>
<dbReference type="InterPro" id="IPR036461">
    <property type="entry name" value="Urease_betasu_sf"/>
</dbReference>
<dbReference type="CDD" id="cd00407">
    <property type="entry name" value="Urease_beta"/>
    <property type="match status" value="1"/>
</dbReference>
<dbReference type="Pfam" id="PF00699">
    <property type="entry name" value="Urease_beta"/>
    <property type="match status" value="1"/>
</dbReference>
<organism evidence="5 6">
    <name type="scientific">Nonomuraea rubra</name>
    <dbReference type="NCBI Taxonomy" id="46180"/>
    <lineage>
        <taxon>Bacteria</taxon>
        <taxon>Bacillati</taxon>
        <taxon>Actinomycetota</taxon>
        <taxon>Actinomycetes</taxon>
        <taxon>Streptosporangiales</taxon>
        <taxon>Streptosporangiaceae</taxon>
        <taxon>Nonomuraea</taxon>
    </lineage>
</organism>
<dbReference type="GO" id="GO:0043419">
    <property type="term" value="P:urea catabolic process"/>
    <property type="evidence" value="ECO:0007669"/>
    <property type="project" value="UniProtKB-UniPathway"/>
</dbReference>
<proteinExistence type="predicted"/>
<dbReference type="InterPro" id="IPR002026">
    <property type="entry name" value="Urease_gamma/gamma-beta_su"/>
</dbReference>
<dbReference type="UniPathway" id="UPA00258">
    <property type="reaction ID" value="UER00370"/>
</dbReference>
<dbReference type="InterPro" id="IPR002019">
    <property type="entry name" value="Urease_beta-like"/>
</dbReference>
<dbReference type="EMBL" id="JACHMI010000001">
    <property type="protein sequence ID" value="MBB6550922.1"/>
    <property type="molecule type" value="Genomic_DNA"/>
</dbReference>
<dbReference type="PANTHER" id="PTHR33569:SF1">
    <property type="entry name" value="UREASE"/>
    <property type="match status" value="1"/>
</dbReference>
<dbReference type="GO" id="GO:0035550">
    <property type="term" value="C:urease complex"/>
    <property type="evidence" value="ECO:0007669"/>
    <property type="project" value="InterPro"/>
</dbReference>
<dbReference type="NCBIfam" id="TIGR00192">
    <property type="entry name" value="urease_beta"/>
    <property type="match status" value="1"/>
</dbReference>
<evidence type="ECO:0000256" key="1">
    <source>
        <dbReference type="ARBA" id="ARBA00004897"/>
    </source>
</evidence>
<comment type="catalytic activity">
    <reaction evidence="4">
        <text>urea + 2 H2O + H(+) = hydrogencarbonate + 2 NH4(+)</text>
        <dbReference type="Rhea" id="RHEA:20557"/>
        <dbReference type="ChEBI" id="CHEBI:15377"/>
        <dbReference type="ChEBI" id="CHEBI:15378"/>
        <dbReference type="ChEBI" id="CHEBI:16199"/>
        <dbReference type="ChEBI" id="CHEBI:17544"/>
        <dbReference type="ChEBI" id="CHEBI:28938"/>
        <dbReference type="EC" id="3.5.1.5"/>
    </reaction>
</comment>
<name>A0A7X0U0N8_9ACTN</name>
<comment type="pathway">
    <text evidence="1">Nitrogen metabolism; urea degradation; CO(2) and NH(3) from urea (urease route): step 1/1.</text>
</comment>
<dbReference type="InterPro" id="IPR036463">
    <property type="entry name" value="Urease_gamma_sf"/>
</dbReference>
<dbReference type="EC" id="3.5.1.5" evidence="2"/>
<dbReference type="Proteomes" id="UP000565579">
    <property type="component" value="Unassembled WGS sequence"/>
</dbReference>
<dbReference type="NCBIfam" id="TIGR00193">
    <property type="entry name" value="urease_gam"/>
    <property type="match status" value="1"/>
</dbReference>
<dbReference type="SUPFAM" id="SSF51278">
    <property type="entry name" value="Urease, beta-subunit"/>
    <property type="match status" value="1"/>
</dbReference>
<dbReference type="InterPro" id="IPR050069">
    <property type="entry name" value="Urease_subunit"/>
</dbReference>
<dbReference type="CDD" id="cd00390">
    <property type="entry name" value="Urease_gamma"/>
    <property type="match status" value="1"/>
</dbReference>
<evidence type="ECO:0000256" key="2">
    <source>
        <dbReference type="ARBA" id="ARBA00012934"/>
    </source>
</evidence>
<dbReference type="GO" id="GO:0009039">
    <property type="term" value="F:urease activity"/>
    <property type="evidence" value="ECO:0007669"/>
    <property type="project" value="UniProtKB-EC"/>
</dbReference>
<protein>
    <recommendedName>
        <fullName evidence="2">urease</fullName>
        <ecNumber evidence="2">3.5.1.5</ecNumber>
    </recommendedName>
</protein>
<dbReference type="Gene3D" id="2.10.150.10">
    <property type="entry name" value="Urease, beta subunit"/>
    <property type="match status" value="1"/>
</dbReference>
<keyword evidence="3 5" id="KW-0378">Hydrolase</keyword>
<gene>
    <name evidence="5" type="ORF">HD593_005717</name>
</gene>
<dbReference type="PANTHER" id="PTHR33569">
    <property type="entry name" value="UREASE"/>
    <property type="match status" value="1"/>
</dbReference>
<evidence type="ECO:0000313" key="5">
    <source>
        <dbReference type="EMBL" id="MBB6550922.1"/>
    </source>
</evidence>
<evidence type="ECO:0000313" key="6">
    <source>
        <dbReference type="Proteomes" id="UP000565579"/>
    </source>
</evidence>
<dbReference type="Gene3D" id="3.30.280.10">
    <property type="entry name" value="Urease, gamma-like subunit"/>
    <property type="match status" value="1"/>
</dbReference>
<evidence type="ECO:0000256" key="4">
    <source>
        <dbReference type="ARBA" id="ARBA00047778"/>
    </source>
</evidence>
<dbReference type="AlphaFoldDB" id="A0A7X0U0N8"/>
<comment type="caution">
    <text evidence="5">The sequence shown here is derived from an EMBL/GenBank/DDBJ whole genome shotgun (WGS) entry which is preliminary data.</text>
</comment>
<accession>A0A7X0U0N8</accession>
<reference evidence="5 6" key="1">
    <citation type="submission" date="2020-08" db="EMBL/GenBank/DDBJ databases">
        <title>Sequencing the genomes of 1000 actinobacteria strains.</title>
        <authorList>
            <person name="Klenk H.-P."/>
        </authorList>
    </citation>
    <scope>NUCLEOTIDE SEQUENCE [LARGE SCALE GENOMIC DNA]</scope>
    <source>
        <strain evidence="5 6">DSM 43768</strain>
    </source>
</reference>
<dbReference type="Pfam" id="PF00547">
    <property type="entry name" value="Urease_gamma"/>
    <property type="match status" value="1"/>
</dbReference>
<dbReference type="GO" id="GO:0016151">
    <property type="term" value="F:nickel cation binding"/>
    <property type="evidence" value="ECO:0007669"/>
    <property type="project" value="InterPro"/>
</dbReference>
<keyword evidence="6" id="KW-1185">Reference proteome</keyword>
<sequence>MIYVAAEVARKRKDRRTKLNHPEAVALITAYVLEEARDGNKTVAQLMNPVDPSVLDRDDLMPGVAEMLSGIQIEATFPDGTKMVSIRHPLPPETPQPTSSVVHPGKIEHPADAGRIVHNKGLPVTIVTVTNDDDRPIQVGSHYHFFEANPGLKFERADAYGKRLNIPAGNSVRFEPNMPVQVELVPIEGDRVVEGLRGEVGGKL</sequence>
<evidence type="ECO:0000256" key="3">
    <source>
        <dbReference type="ARBA" id="ARBA00022801"/>
    </source>
</evidence>